<dbReference type="GO" id="GO:0003964">
    <property type="term" value="F:RNA-directed DNA polymerase activity"/>
    <property type="evidence" value="ECO:0007669"/>
    <property type="project" value="UniProtKB-KW"/>
</dbReference>
<feature type="non-terminal residue" evidence="2">
    <location>
        <position position="1"/>
    </location>
</feature>
<proteinExistence type="predicted"/>
<feature type="region of interest" description="Disordered" evidence="1">
    <location>
        <begin position="28"/>
        <end position="51"/>
    </location>
</feature>
<keyword evidence="2" id="KW-0695">RNA-directed DNA polymerase</keyword>
<accession>A0A699RQS3</accession>
<reference evidence="2" key="1">
    <citation type="journal article" date="2019" name="Sci. Rep.">
        <title>Draft genome of Tanacetum cinerariifolium, the natural source of mosquito coil.</title>
        <authorList>
            <person name="Yamashiro T."/>
            <person name="Shiraishi A."/>
            <person name="Satake H."/>
            <person name="Nakayama K."/>
        </authorList>
    </citation>
    <scope>NUCLEOTIDE SEQUENCE</scope>
</reference>
<sequence length="89" mass="9314">GIKVSTPDSAGAGSVLRRLRSAKVFGKARGRADESLGDNRGGKRAAKSSMNDEVSKVLSGLRFGSLDSNLKFSMGHSVDVSNPVCPLNH</sequence>
<protein>
    <submittedName>
        <fullName evidence="2">RNA-directed DNA polymerase, eukaryota, reverse transcriptase zinc-binding domain protein</fullName>
    </submittedName>
</protein>
<dbReference type="EMBL" id="BKCJ011118116">
    <property type="protein sequence ID" value="GFC88920.1"/>
    <property type="molecule type" value="Genomic_DNA"/>
</dbReference>
<comment type="caution">
    <text evidence="2">The sequence shown here is derived from an EMBL/GenBank/DDBJ whole genome shotgun (WGS) entry which is preliminary data.</text>
</comment>
<keyword evidence="2" id="KW-0548">Nucleotidyltransferase</keyword>
<feature type="non-terminal residue" evidence="2">
    <location>
        <position position="89"/>
    </location>
</feature>
<organism evidence="2">
    <name type="scientific">Tanacetum cinerariifolium</name>
    <name type="common">Dalmatian daisy</name>
    <name type="synonym">Chrysanthemum cinerariifolium</name>
    <dbReference type="NCBI Taxonomy" id="118510"/>
    <lineage>
        <taxon>Eukaryota</taxon>
        <taxon>Viridiplantae</taxon>
        <taxon>Streptophyta</taxon>
        <taxon>Embryophyta</taxon>
        <taxon>Tracheophyta</taxon>
        <taxon>Spermatophyta</taxon>
        <taxon>Magnoliopsida</taxon>
        <taxon>eudicotyledons</taxon>
        <taxon>Gunneridae</taxon>
        <taxon>Pentapetalae</taxon>
        <taxon>asterids</taxon>
        <taxon>campanulids</taxon>
        <taxon>Asterales</taxon>
        <taxon>Asteraceae</taxon>
        <taxon>Asteroideae</taxon>
        <taxon>Anthemideae</taxon>
        <taxon>Anthemidinae</taxon>
        <taxon>Tanacetum</taxon>
    </lineage>
</organism>
<evidence type="ECO:0000313" key="2">
    <source>
        <dbReference type="EMBL" id="GFC88920.1"/>
    </source>
</evidence>
<gene>
    <name evidence="2" type="ORF">Tci_860890</name>
</gene>
<keyword evidence="2" id="KW-0808">Transferase</keyword>
<dbReference type="AlphaFoldDB" id="A0A699RQS3"/>
<name>A0A699RQS3_TANCI</name>
<evidence type="ECO:0000256" key="1">
    <source>
        <dbReference type="SAM" id="MobiDB-lite"/>
    </source>
</evidence>